<feature type="transmembrane region" description="Helical" evidence="6">
    <location>
        <begin position="314"/>
        <end position="333"/>
    </location>
</feature>
<evidence type="ECO:0000313" key="8">
    <source>
        <dbReference type="EMBL" id="GIH19599.1"/>
    </source>
</evidence>
<dbReference type="GO" id="GO:0022857">
    <property type="term" value="F:transmembrane transporter activity"/>
    <property type="evidence" value="ECO:0007669"/>
    <property type="project" value="InterPro"/>
</dbReference>
<feature type="transmembrane region" description="Helical" evidence="6">
    <location>
        <begin position="29"/>
        <end position="47"/>
    </location>
</feature>
<evidence type="ECO:0000259" key="7">
    <source>
        <dbReference type="PROSITE" id="PS50850"/>
    </source>
</evidence>
<dbReference type="PANTHER" id="PTHR42718">
    <property type="entry name" value="MAJOR FACILITATOR SUPERFAMILY MULTIDRUG TRANSPORTER MFSC"/>
    <property type="match status" value="1"/>
</dbReference>
<feature type="transmembrane region" description="Helical" evidence="6">
    <location>
        <begin position="247"/>
        <end position="270"/>
    </location>
</feature>
<evidence type="ECO:0000256" key="6">
    <source>
        <dbReference type="SAM" id="Phobius"/>
    </source>
</evidence>
<evidence type="ECO:0000256" key="5">
    <source>
        <dbReference type="SAM" id="MobiDB-lite"/>
    </source>
</evidence>
<keyword evidence="3 6" id="KW-1133">Transmembrane helix</keyword>
<keyword evidence="4 6" id="KW-0472">Membrane</keyword>
<feature type="transmembrane region" description="Helical" evidence="6">
    <location>
        <begin position="385"/>
        <end position="403"/>
    </location>
</feature>
<evidence type="ECO:0000256" key="4">
    <source>
        <dbReference type="ARBA" id="ARBA00023136"/>
    </source>
</evidence>
<dbReference type="InterPro" id="IPR036259">
    <property type="entry name" value="MFS_trans_sf"/>
</dbReference>
<sequence>MLVLVVDTSVLNVAIPVLIRDLGASGPDVAWILDSYILVFAGLLIAGGSVSDRYGRRRGLLTGLVIFGFASLAASFAASPEELIAARAVMGVGGALIMPCTLAILTTVFEPAERKRALAIWSSALVLGALAGPAVGGTLLRHFWWGSVFLLNTPVVVLGGLAALLVVPESRAAARRADVVGALLSIVSMTALVWAVISIAQDGWSSVAVLVRAGIAVFGAGAFVLWERRFPEPMLPLELFRVRIFNGASLAIVLLSFAGGGVMLALTQYLQFVLGFDPLRAGLALAPLLVSVMAFNAVGVVVDRRWGARTAVSAGLLFLAAGFGLLSVSATGAGYSHLVLALVVTGAGSGMTVPAAYGTVTSVLPADRAAVGSAVNEAVQQVGQALSVAVLGSVLTAAFAAALPPGVAGAARNSIGDALGVAAATGDAALAAAARDAFVKAMSIATAVAAVGATVGAITAFALLRPVTPRRATDDPGTATPAAAAVSASSMPGGGARPHA</sequence>
<dbReference type="InterPro" id="IPR011701">
    <property type="entry name" value="MFS"/>
</dbReference>
<feature type="transmembrane region" description="Helical" evidence="6">
    <location>
        <begin position="179"/>
        <end position="200"/>
    </location>
</feature>
<organism evidence="8 9">
    <name type="scientific">Rugosimonospora africana</name>
    <dbReference type="NCBI Taxonomy" id="556532"/>
    <lineage>
        <taxon>Bacteria</taxon>
        <taxon>Bacillati</taxon>
        <taxon>Actinomycetota</taxon>
        <taxon>Actinomycetes</taxon>
        <taxon>Micromonosporales</taxon>
        <taxon>Micromonosporaceae</taxon>
        <taxon>Rugosimonospora</taxon>
    </lineage>
</organism>
<feature type="domain" description="Major facilitator superfamily (MFS) profile" evidence="7">
    <location>
        <begin position="1"/>
        <end position="468"/>
    </location>
</feature>
<protein>
    <submittedName>
        <fullName evidence="8">MFS transporter</fullName>
    </submittedName>
</protein>
<evidence type="ECO:0000313" key="9">
    <source>
        <dbReference type="Proteomes" id="UP000642748"/>
    </source>
</evidence>
<dbReference type="CDD" id="cd17321">
    <property type="entry name" value="MFS_MMR_MDR_like"/>
    <property type="match status" value="1"/>
</dbReference>
<gene>
    <name evidence="8" type="primary">rifP_2</name>
    <name evidence="8" type="ORF">Raf01_77710</name>
</gene>
<dbReference type="Proteomes" id="UP000642748">
    <property type="component" value="Unassembled WGS sequence"/>
</dbReference>
<feature type="region of interest" description="Disordered" evidence="5">
    <location>
        <begin position="469"/>
        <end position="500"/>
    </location>
</feature>
<feature type="transmembrane region" description="Helical" evidence="6">
    <location>
        <begin position="84"/>
        <end position="105"/>
    </location>
</feature>
<dbReference type="RefSeq" id="WP_203923046.1">
    <property type="nucleotide sequence ID" value="NZ_BONZ01000082.1"/>
</dbReference>
<keyword evidence="2 6" id="KW-0812">Transmembrane</keyword>
<feature type="compositionally biased region" description="Low complexity" evidence="5">
    <location>
        <begin position="475"/>
        <end position="491"/>
    </location>
</feature>
<feature type="transmembrane region" description="Helical" evidence="6">
    <location>
        <begin position="206"/>
        <end position="226"/>
    </location>
</feature>
<dbReference type="Gene3D" id="1.20.1250.20">
    <property type="entry name" value="MFS general substrate transporter like domains"/>
    <property type="match status" value="1"/>
</dbReference>
<dbReference type="PROSITE" id="PS50850">
    <property type="entry name" value="MFS"/>
    <property type="match status" value="1"/>
</dbReference>
<evidence type="ECO:0000256" key="3">
    <source>
        <dbReference type="ARBA" id="ARBA00022989"/>
    </source>
</evidence>
<feature type="transmembrane region" description="Helical" evidence="6">
    <location>
        <begin position="117"/>
        <end position="136"/>
    </location>
</feature>
<dbReference type="PANTHER" id="PTHR42718:SF42">
    <property type="entry name" value="EXPORT PROTEIN"/>
    <property type="match status" value="1"/>
</dbReference>
<comment type="caution">
    <text evidence="8">The sequence shown here is derived from an EMBL/GenBank/DDBJ whole genome shotgun (WGS) entry which is preliminary data.</text>
</comment>
<feature type="transmembrane region" description="Helical" evidence="6">
    <location>
        <begin position="142"/>
        <end position="167"/>
    </location>
</feature>
<comment type="subcellular location">
    <subcellularLocation>
        <location evidence="1">Cell membrane</location>
        <topology evidence="1">Multi-pass membrane protein</topology>
    </subcellularLocation>
</comment>
<dbReference type="EMBL" id="BONZ01000082">
    <property type="protein sequence ID" value="GIH19599.1"/>
    <property type="molecule type" value="Genomic_DNA"/>
</dbReference>
<accession>A0A8J3VV60</accession>
<feature type="transmembrane region" description="Helical" evidence="6">
    <location>
        <begin position="59"/>
        <end position="78"/>
    </location>
</feature>
<evidence type="ECO:0000256" key="2">
    <source>
        <dbReference type="ARBA" id="ARBA00022692"/>
    </source>
</evidence>
<dbReference type="AlphaFoldDB" id="A0A8J3VV60"/>
<name>A0A8J3VV60_9ACTN</name>
<dbReference type="InterPro" id="IPR020846">
    <property type="entry name" value="MFS_dom"/>
</dbReference>
<keyword evidence="9" id="KW-1185">Reference proteome</keyword>
<feature type="transmembrane region" description="Helical" evidence="6">
    <location>
        <begin position="444"/>
        <end position="464"/>
    </location>
</feature>
<dbReference type="Pfam" id="PF07690">
    <property type="entry name" value="MFS_1"/>
    <property type="match status" value="1"/>
</dbReference>
<proteinExistence type="predicted"/>
<reference evidence="8" key="1">
    <citation type="submission" date="2021-01" db="EMBL/GenBank/DDBJ databases">
        <title>Whole genome shotgun sequence of Rugosimonospora africana NBRC 104875.</title>
        <authorList>
            <person name="Komaki H."/>
            <person name="Tamura T."/>
        </authorList>
    </citation>
    <scope>NUCLEOTIDE SEQUENCE</scope>
    <source>
        <strain evidence="8">NBRC 104875</strain>
    </source>
</reference>
<dbReference type="GO" id="GO:0005886">
    <property type="term" value="C:plasma membrane"/>
    <property type="evidence" value="ECO:0007669"/>
    <property type="project" value="UniProtKB-SubCell"/>
</dbReference>
<feature type="transmembrane region" description="Helical" evidence="6">
    <location>
        <begin position="282"/>
        <end position="302"/>
    </location>
</feature>
<evidence type="ECO:0000256" key="1">
    <source>
        <dbReference type="ARBA" id="ARBA00004651"/>
    </source>
</evidence>
<feature type="transmembrane region" description="Helical" evidence="6">
    <location>
        <begin position="339"/>
        <end position="364"/>
    </location>
</feature>
<dbReference type="Gene3D" id="1.20.1720.10">
    <property type="entry name" value="Multidrug resistance protein D"/>
    <property type="match status" value="1"/>
</dbReference>
<dbReference type="SUPFAM" id="SSF103473">
    <property type="entry name" value="MFS general substrate transporter"/>
    <property type="match status" value="1"/>
</dbReference>